<comment type="caution">
    <text evidence="2">The sequence shown here is derived from an EMBL/GenBank/DDBJ whole genome shotgun (WGS) entry which is preliminary data.</text>
</comment>
<gene>
    <name evidence="2" type="ORF">GCM10011534_31790</name>
</gene>
<dbReference type="EMBL" id="BMLF01000002">
    <property type="protein sequence ID" value="GGM07464.1"/>
    <property type="molecule type" value="Genomic_DNA"/>
</dbReference>
<proteinExistence type="predicted"/>
<evidence type="ECO:0000256" key="1">
    <source>
        <dbReference type="SAM" id="SignalP"/>
    </source>
</evidence>
<keyword evidence="1" id="KW-0732">Signal</keyword>
<sequence>MRTLVAGVAAMLMAYAGTGVAQAQDASENQVAAKTDWSVFVEDDPKECWAVSAPKETVNTKDGRVVSVRRSSILFMAFYRPGADVAGQVTFTGGYPFADRSTVNLNIDGTEFELFTEGEWAWAASPAEDTKILTALKRGSSAVITGVSGRGTATKDTFSLLGFTAAVEEAESRCKG</sequence>
<feature type="chain" id="PRO_5037410035" description="Invasion protein IalB, involved in pathogenesis" evidence="1">
    <location>
        <begin position="24"/>
        <end position="176"/>
    </location>
</feature>
<protein>
    <recommendedName>
        <fullName evidence="4">Invasion protein IalB, involved in pathogenesis</fullName>
    </recommendedName>
</protein>
<feature type="signal peptide" evidence="1">
    <location>
        <begin position="1"/>
        <end position="23"/>
    </location>
</feature>
<evidence type="ECO:0000313" key="2">
    <source>
        <dbReference type="EMBL" id="GGM07464.1"/>
    </source>
</evidence>
<organism evidence="2 3">
    <name type="scientific">Pseudooceanicola nanhaiensis</name>
    <dbReference type="NCBI Taxonomy" id="375761"/>
    <lineage>
        <taxon>Bacteria</taxon>
        <taxon>Pseudomonadati</taxon>
        <taxon>Pseudomonadota</taxon>
        <taxon>Alphaproteobacteria</taxon>
        <taxon>Rhodobacterales</taxon>
        <taxon>Paracoccaceae</taxon>
        <taxon>Pseudooceanicola</taxon>
    </lineage>
</organism>
<evidence type="ECO:0000313" key="3">
    <source>
        <dbReference type="Proteomes" id="UP000649829"/>
    </source>
</evidence>
<reference evidence="2" key="2">
    <citation type="submission" date="2020-09" db="EMBL/GenBank/DDBJ databases">
        <authorList>
            <person name="Sun Q."/>
            <person name="Zhou Y."/>
        </authorList>
    </citation>
    <scope>NUCLEOTIDE SEQUENCE</scope>
    <source>
        <strain evidence="2">CGMCC 1.6293</strain>
    </source>
</reference>
<dbReference type="AlphaFoldDB" id="A0A917T1Z4"/>
<reference evidence="2" key="1">
    <citation type="journal article" date="2014" name="Int. J. Syst. Evol. Microbiol.">
        <title>Complete genome sequence of Corynebacterium casei LMG S-19264T (=DSM 44701T), isolated from a smear-ripened cheese.</title>
        <authorList>
            <consortium name="US DOE Joint Genome Institute (JGI-PGF)"/>
            <person name="Walter F."/>
            <person name="Albersmeier A."/>
            <person name="Kalinowski J."/>
            <person name="Ruckert C."/>
        </authorList>
    </citation>
    <scope>NUCLEOTIDE SEQUENCE</scope>
    <source>
        <strain evidence="2">CGMCC 1.6293</strain>
    </source>
</reference>
<dbReference type="InterPro" id="IPR010642">
    <property type="entry name" value="Invasion_prot_B"/>
</dbReference>
<keyword evidence="3" id="KW-1185">Reference proteome</keyword>
<dbReference type="RefSeq" id="WP_028287037.1">
    <property type="nucleotide sequence ID" value="NZ_BMLF01000002.1"/>
</dbReference>
<evidence type="ECO:0008006" key="4">
    <source>
        <dbReference type="Google" id="ProtNLM"/>
    </source>
</evidence>
<dbReference type="Proteomes" id="UP000649829">
    <property type="component" value="Unassembled WGS sequence"/>
</dbReference>
<dbReference type="Pfam" id="PF06776">
    <property type="entry name" value="IalB"/>
    <property type="match status" value="1"/>
</dbReference>
<name>A0A917T1Z4_9RHOB</name>
<accession>A0A917T1Z4</accession>